<evidence type="ECO:0000256" key="2">
    <source>
        <dbReference type="RuleBase" id="RU003749"/>
    </source>
</evidence>
<dbReference type="NCBIfam" id="TIGR00377">
    <property type="entry name" value="ant_ant_sig"/>
    <property type="match status" value="1"/>
</dbReference>
<dbReference type="RefSeq" id="WP_160959561.1">
    <property type="nucleotide sequence ID" value="NZ_WVUD01000007.1"/>
</dbReference>
<keyword evidence="5" id="KW-1185">Reference proteome</keyword>
<comment type="caution">
    <text evidence="4">The sequence shown here is derived from an EMBL/GenBank/DDBJ whole genome shotgun (WGS) entry which is preliminary data.</text>
</comment>
<protein>
    <recommendedName>
        <fullName evidence="2">Anti-sigma factor antagonist</fullName>
    </recommendedName>
</protein>
<dbReference type="SUPFAM" id="SSF52091">
    <property type="entry name" value="SpoIIaa-like"/>
    <property type="match status" value="1"/>
</dbReference>
<proteinExistence type="inferred from homology"/>
<dbReference type="OrthoDB" id="5460470at2"/>
<gene>
    <name evidence="4" type="ORF">GTA51_06155</name>
</gene>
<dbReference type="InterPro" id="IPR036513">
    <property type="entry name" value="STAS_dom_sf"/>
</dbReference>
<organism evidence="4 5">
    <name type="scientific">Solidesulfovibrio aerotolerans</name>
    <dbReference type="NCBI Taxonomy" id="295255"/>
    <lineage>
        <taxon>Bacteria</taxon>
        <taxon>Pseudomonadati</taxon>
        <taxon>Thermodesulfobacteriota</taxon>
        <taxon>Desulfovibrionia</taxon>
        <taxon>Desulfovibrionales</taxon>
        <taxon>Desulfovibrionaceae</taxon>
        <taxon>Solidesulfovibrio</taxon>
    </lineage>
</organism>
<evidence type="ECO:0000313" key="4">
    <source>
        <dbReference type="EMBL" id="MYL82718.1"/>
    </source>
</evidence>
<dbReference type="InterPro" id="IPR002645">
    <property type="entry name" value="STAS_dom"/>
</dbReference>
<dbReference type="EMBL" id="WVUD01000007">
    <property type="protein sequence ID" value="MYL82718.1"/>
    <property type="molecule type" value="Genomic_DNA"/>
</dbReference>
<dbReference type="GO" id="GO:0043856">
    <property type="term" value="F:anti-sigma factor antagonist activity"/>
    <property type="evidence" value="ECO:0007669"/>
    <property type="project" value="InterPro"/>
</dbReference>
<evidence type="ECO:0000259" key="3">
    <source>
        <dbReference type="PROSITE" id="PS50801"/>
    </source>
</evidence>
<evidence type="ECO:0000313" key="5">
    <source>
        <dbReference type="Proteomes" id="UP000482487"/>
    </source>
</evidence>
<evidence type="ECO:0000256" key="1">
    <source>
        <dbReference type="ARBA" id="ARBA00009013"/>
    </source>
</evidence>
<dbReference type="PANTHER" id="PTHR33495">
    <property type="entry name" value="ANTI-SIGMA FACTOR ANTAGONIST TM_1081-RELATED-RELATED"/>
    <property type="match status" value="1"/>
</dbReference>
<comment type="similarity">
    <text evidence="1 2">Belongs to the anti-sigma-factor antagonist family.</text>
</comment>
<sequence>MSTTSAKTPPPTWTLTRGDGPGQVILAGEIDFSSTPEVRLRLLEAMDNDAPEIVLSLAKLVYVDSSGLALFIEARKHLAETGRTIRIADISPQVGKLFSLTQLGGLFGLPE</sequence>
<accession>A0A7C9J8D3</accession>
<dbReference type="CDD" id="cd07043">
    <property type="entry name" value="STAS_anti-anti-sigma_factors"/>
    <property type="match status" value="1"/>
</dbReference>
<dbReference type="Gene3D" id="3.30.750.24">
    <property type="entry name" value="STAS domain"/>
    <property type="match status" value="1"/>
</dbReference>
<feature type="domain" description="STAS" evidence="3">
    <location>
        <begin position="26"/>
        <end position="111"/>
    </location>
</feature>
<dbReference type="InterPro" id="IPR003658">
    <property type="entry name" value="Anti-sigma_ant"/>
</dbReference>
<reference evidence="4 5" key="1">
    <citation type="submission" date="2020-01" db="EMBL/GenBank/DDBJ databases">
        <title>Genome sequence of Desulfovibrio aerotolerans DSM 16695(T).</title>
        <authorList>
            <person name="Karnachuk O."/>
            <person name="Avakyan M."/>
            <person name="Mardanov A."/>
            <person name="Kadnikov V."/>
            <person name="Ravin N."/>
        </authorList>
    </citation>
    <scope>NUCLEOTIDE SEQUENCE [LARGE SCALE GENOMIC DNA]</scope>
    <source>
        <strain evidence="4 5">DSM 16695</strain>
    </source>
</reference>
<dbReference type="AlphaFoldDB" id="A0A7C9J8D3"/>
<dbReference type="Pfam" id="PF01740">
    <property type="entry name" value="STAS"/>
    <property type="match status" value="1"/>
</dbReference>
<dbReference type="Proteomes" id="UP000482487">
    <property type="component" value="Unassembled WGS sequence"/>
</dbReference>
<name>A0A7C9J8D3_9BACT</name>
<dbReference type="PROSITE" id="PS50801">
    <property type="entry name" value="STAS"/>
    <property type="match status" value="1"/>
</dbReference>